<dbReference type="InterPro" id="IPR004839">
    <property type="entry name" value="Aminotransferase_I/II_large"/>
</dbReference>
<evidence type="ECO:0000256" key="4">
    <source>
        <dbReference type="ARBA" id="ARBA00023239"/>
    </source>
</evidence>
<evidence type="ECO:0000256" key="2">
    <source>
        <dbReference type="ARBA" id="ARBA00012224"/>
    </source>
</evidence>
<dbReference type="AlphaFoldDB" id="A0A268AFQ9"/>
<dbReference type="InterPro" id="IPR015421">
    <property type="entry name" value="PyrdxlP-dep_Trfase_major"/>
</dbReference>
<dbReference type="CDD" id="cd00609">
    <property type="entry name" value="AAT_like"/>
    <property type="match status" value="1"/>
</dbReference>
<evidence type="ECO:0000313" key="7">
    <source>
        <dbReference type="EMBL" id="PAD22948.1"/>
    </source>
</evidence>
<dbReference type="InterPro" id="IPR015422">
    <property type="entry name" value="PyrdxlP-dep_Trfase_small"/>
</dbReference>
<dbReference type="EMBL" id="NPBV01000002">
    <property type="protein sequence ID" value="PAD22948.1"/>
    <property type="molecule type" value="Genomic_DNA"/>
</dbReference>
<reference evidence="7 8" key="1">
    <citation type="submission" date="2017-07" db="EMBL/GenBank/DDBJ databases">
        <title>Isolation and whole genome analysis of endospore-forming bacteria from heroin.</title>
        <authorList>
            <person name="Kalinowski J."/>
            <person name="Ahrens B."/>
            <person name="Al-Dilaimi A."/>
            <person name="Winkler A."/>
            <person name="Wibberg D."/>
            <person name="Schleenbecker U."/>
            <person name="Ruckert C."/>
            <person name="Wolfel R."/>
            <person name="Grass G."/>
        </authorList>
    </citation>
    <scope>NUCLEOTIDE SEQUENCE [LARGE SCALE GENOMIC DNA]</scope>
    <source>
        <strain evidence="7 8">7528</strain>
    </source>
</reference>
<evidence type="ECO:0000259" key="6">
    <source>
        <dbReference type="Pfam" id="PF00155"/>
    </source>
</evidence>
<evidence type="ECO:0000313" key="8">
    <source>
        <dbReference type="Proteomes" id="UP000216013"/>
    </source>
</evidence>
<organism evidence="7 8">
    <name type="scientific">Terribacillus saccharophilus</name>
    <dbReference type="NCBI Taxonomy" id="361277"/>
    <lineage>
        <taxon>Bacteria</taxon>
        <taxon>Bacillati</taxon>
        <taxon>Bacillota</taxon>
        <taxon>Bacilli</taxon>
        <taxon>Bacillales</taxon>
        <taxon>Bacillaceae</taxon>
        <taxon>Terribacillus</taxon>
    </lineage>
</organism>
<sequence length="393" mass="44729">MHNFETVHDRRKTRSVKWDNLTALYGGEDVLPMWVADMDFQSPRAVIDALKNRAEHGIYGYTITDASISKTVSNWVEKRHGWRIKPSWLLYSPGVVTSLHMAIQTFTEPGEQVVIQTPVYAPFYNVVTAHDRKIVENPLLEENGTYQMDFEHLESCFREGAKTMILCNPHNPVGRVWTKEELERLANLCQTYDVLLLSDEIHADLIHEGYQHIPIASLSEDVSKRTITFLSPSKTFNLAGLQVSYSIVKQDDMRQQLQETFSKQGFHMLNTMAVSAMEAAYADGEEWLDGLLDILAINRKLTEEALADTPLIQLAPLEGTYLMWLDCRQMKLEQKELMDFFAKKAKLGFNDGIQFGEAGAGFVRMNIACPPETMREALERLTNSLKEFEAAAE</sequence>
<dbReference type="Gene3D" id="3.40.640.10">
    <property type="entry name" value="Type I PLP-dependent aspartate aminotransferase-like (Major domain)"/>
    <property type="match status" value="1"/>
</dbReference>
<dbReference type="EC" id="4.4.1.13" evidence="2"/>
<dbReference type="InterPro" id="IPR015424">
    <property type="entry name" value="PyrdxlP-dep_Trfase"/>
</dbReference>
<dbReference type="NCBIfam" id="TIGR04350">
    <property type="entry name" value="C_S_lyase_PatB"/>
    <property type="match status" value="1"/>
</dbReference>
<dbReference type="PANTHER" id="PTHR43525">
    <property type="entry name" value="PROTEIN MALY"/>
    <property type="match status" value="1"/>
</dbReference>
<dbReference type="GO" id="GO:0047804">
    <property type="term" value="F:cysteine-S-conjugate beta-lyase activity"/>
    <property type="evidence" value="ECO:0007669"/>
    <property type="project" value="UniProtKB-EC"/>
</dbReference>
<keyword evidence="3" id="KW-0663">Pyridoxal phosphate</keyword>
<gene>
    <name evidence="7" type="ORF">CHH64_04400</name>
</gene>
<dbReference type="Gene3D" id="3.90.1150.10">
    <property type="entry name" value="Aspartate Aminotransferase, domain 1"/>
    <property type="match status" value="1"/>
</dbReference>
<dbReference type="SUPFAM" id="SSF53383">
    <property type="entry name" value="PLP-dependent transferases"/>
    <property type="match status" value="1"/>
</dbReference>
<feature type="domain" description="Aminotransferase class I/classII large" evidence="6">
    <location>
        <begin position="35"/>
        <end position="381"/>
    </location>
</feature>
<dbReference type="GO" id="GO:0030170">
    <property type="term" value="F:pyridoxal phosphate binding"/>
    <property type="evidence" value="ECO:0007669"/>
    <property type="project" value="InterPro"/>
</dbReference>
<dbReference type="Proteomes" id="UP000216013">
    <property type="component" value="Unassembled WGS sequence"/>
</dbReference>
<dbReference type="PANTHER" id="PTHR43525:SF1">
    <property type="entry name" value="PROTEIN MALY"/>
    <property type="match status" value="1"/>
</dbReference>
<dbReference type="InterPro" id="IPR051798">
    <property type="entry name" value="Class-II_PLP-Dep_Aminotrans"/>
</dbReference>
<comment type="caution">
    <text evidence="7">The sequence shown here is derived from an EMBL/GenBank/DDBJ whole genome shotgun (WGS) entry which is preliminary data.</text>
</comment>
<name>A0A268AFQ9_9BACI</name>
<proteinExistence type="inferred from homology"/>
<accession>A0A268AFQ9</accession>
<evidence type="ECO:0000256" key="3">
    <source>
        <dbReference type="ARBA" id="ARBA00022898"/>
    </source>
</evidence>
<dbReference type="InterPro" id="IPR027619">
    <property type="entry name" value="C-S_lyase_PatB-like"/>
</dbReference>
<dbReference type="Pfam" id="PF00155">
    <property type="entry name" value="Aminotran_1_2"/>
    <property type="match status" value="1"/>
</dbReference>
<protein>
    <recommendedName>
        <fullName evidence="2">cysteine-S-conjugate beta-lyase</fullName>
        <ecNumber evidence="2">4.4.1.13</ecNumber>
    </recommendedName>
</protein>
<comment type="cofactor">
    <cofactor evidence="1">
        <name>pyridoxal 5'-phosphate</name>
        <dbReference type="ChEBI" id="CHEBI:597326"/>
    </cofactor>
</comment>
<comment type="similarity">
    <text evidence="5">Belongs to the class-II pyridoxal-phosphate-dependent aminotransferase family. MalY/PatB cystathionine beta-lyase subfamily.</text>
</comment>
<evidence type="ECO:0000256" key="5">
    <source>
        <dbReference type="ARBA" id="ARBA00037974"/>
    </source>
</evidence>
<dbReference type="RefSeq" id="WP_095260567.1">
    <property type="nucleotide sequence ID" value="NZ_NPBV01000002.1"/>
</dbReference>
<keyword evidence="4 7" id="KW-0456">Lyase</keyword>
<evidence type="ECO:0000256" key="1">
    <source>
        <dbReference type="ARBA" id="ARBA00001933"/>
    </source>
</evidence>